<dbReference type="AlphaFoldDB" id="A0A914DVZ6"/>
<dbReference type="Proteomes" id="UP000887540">
    <property type="component" value="Unplaced"/>
</dbReference>
<reference evidence="2" key="1">
    <citation type="submission" date="2022-11" db="UniProtKB">
        <authorList>
            <consortium name="WormBaseParasite"/>
        </authorList>
    </citation>
    <scope>IDENTIFICATION</scope>
</reference>
<dbReference type="WBParaSite" id="ACRNAN_scaffold3960.g17254.t1">
    <property type="protein sequence ID" value="ACRNAN_scaffold3960.g17254.t1"/>
    <property type="gene ID" value="ACRNAN_scaffold3960.g17254"/>
</dbReference>
<evidence type="ECO:0000313" key="2">
    <source>
        <dbReference type="WBParaSite" id="ACRNAN_scaffold3960.g17254.t1"/>
    </source>
</evidence>
<keyword evidence="1" id="KW-1185">Reference proteome</keyword>
<proteinExistence type="predicted"/>
<name>A0A914DVZ6_9BILA</name>
<evidence type="ECO:0000313" key="1">
    <source>
        <dbReference type="Proteomes" id="UP000887540"/>
    </source>
</evidence>
<sequence>MHLVLFNEKHHIIEHFIVTHCIKPGDRQKFEWKDRVQPKHLHQIKSYSIHYTHDGKDFGTKKESFIEELYEKSSPTHLQRRNAVIPIDEKSNKTIKFKVFKKINELFRNRSMKM</sequence>
<accession>A0A914DVZ6</accession>
<protein>
    <submittedName>
        <fullName evidence="2">Uncharacterized protein</fullName>
    </submittedName>
</protein>
<organism evidence="1 2">
    <name type="scientific">Acrobeloides nanus</name>
    <dbReference type="NCBI Taxonomy" id="290746"/>
    <lineage>
        <taxon>Eukaryota</taxon>
        <taxon>Metazoa</taxon>
        <taxon>Ecdysozoa</taxon>
        <taxon>Nematoda</taxon>
        <taxon>Chromadorea</taxon>
        <taxon>Rhabditida</taxon>
        <taxon>Tylenchina</taxon>
        <taxon>Cephalobomorpha</taxon>
        <taxon>Cephaloboidea</taxon>
        <taxon>Cephalobidae</taxon>
        <taxon>Acrobeloides</taxon>
    </lineage>
</organism>